<reference evidence="5 6" key="1">
    <citation type="journal article" date="2019" name="Nat. Ecol. Evol.">
        <title>Megaphylogeny resolves global patterns of mushroom evolution.</title>
        <authorList>
            <person name="Varga T."/>
            <person name="Krizsan K."/>
            <person name="Foldi C."/>
            <person name="Dima B."/>
            <person name="Sanchez-Garcia M."/>
            <person name="Sanchez-Ramirez S."/>
            <person name="Szollosi G.J."/>
            <person name="Szarkandi J.G."/>
            <person name="Papp V."/>
            <person name="Albert L."/>
            <person name="Andreopoulos W."/>
            <person name="Angelini C."/>
            <person name="Antonin V."/>
            <person name="Barry K.W."/>
            <person name="Bougher N.L."/>
            <person name="Buchanan P."/>
            <person name="Buyck B."/>
            <person name="Bense V."/>
            <person name="Catcheside P."/>
            <person name="Chovatia M."/>
            <person name="Cooper J."/>
            <person name="Damon W."/>
            <person name="Desjardin D."/>
            <person name="Finy P."/>
            <person name="Geml J."/>
            <person name="Haridas S."/>
            <person name="Hughes K."/>
            <person name="Justo A."/>
            <person name="Karasinski D."/>
            <person name="Kautmanova I."/>
            <person name="Kiss B."/>
            <person name="Kocsube S."/>
            <person name="Kotiranta H."/>
            <person name="LaButti K.M."/>
            <person name="Lechner B.E."/>
            <person name="Liimatainen K."/>
            <person name="Lipzen A."/>
            <person name="Lukacs Z."/>
            <person name="Mihaltcheva S."/>
            <person name="Morgado L.N."/>
            <person name="Niskanen T."/>
            <person name="Noordeloos M.E."/>
            <person name="Ohm R.A."/>
            <person name="Ortiz-Santana B."/>
            <person name="Ovrebo C."/>
            <person name="Racz N."/>
            <person name="Riley R."/>
            <person name="Savchenko A."/>
            <person name="Shiryaev A."/>
            <person name="Soop K."/>
            <person name="Spirin V."/>
            <person name="Szebenyi C."/>
            <person name="Tomsovsky M."/>
            <person name="Tulloss R.E."/>
            <person name="Uehling J."/>
            <person name="Grigoriev I.V."/>
            <person name="Vagvolgyi C."/>
            <person name="Papp T."/>
            <person name="Martin F.M."/>
            <person name="Miettinen O."/>
            <person name="Hibbett D.S."/>
            <person name="Nagy L.G."/>
        </authorList>
    </citation>
    <scope>NUCLEOTIDE SEQUENCE [LARGE SCALE GENOMIC DNA]</scope>
    <source>
        <strain evidence="5 6">CBS 962.96</strain>
    </source>
</reference>
<evidence type="ECO:0000256" key="3">
    <source>
        <dbReference type="ARBA" id="ARBA00022807"/>
    </source>
</evidence>
<dbReference type="InterPro" id="IPR050452">
    <property type="entry name" value="Metacaspase"/>
</dbReference>
<dbReference type="SUPFAM" id="SSF52129">
    <property type="entry name" value="Caspase-like"/>
    <property type="match status" value="1"/>
</dbReference>
<dbReference type="InterPro" id="IPR011600">
    <property type="entry name" value="Pept_C14_caspase"/>
</dbReference>
<evidence type="ECO:0000313" key="5">
    <source>
        <dbReference type="EMBL" id="THU78944.1"/>
    </source>
</evidence>
<dbReference type="GO" id="GO:0006915">
    <property type="term" value="P:apoptotic process"/>
    <property type="evidence" value="ECO:0007669"/>
    <property type="project" value="UniProtKB-KW"/>
</dbReference>
<evidence type="ECO:0000256" key="1">
    <source>
        <dbReference type="ARBA" id="ARBA00009005"/>
    </source>
</evidence>
<feature type="domain" description="Peptidase C14 caspase" evidence="4">
    <location>
        <begin position="5"/>
        <end position="206"/>
    </location>
</feature>
<dbReference type="GO" id="GO:0005737">
    <property type="term" value="C:cytoplasm"/>
    <property type="evidence" value="ECO:0007669"/>
    <property type="project" value="TreeGrafter"/>
</dbReference>
<proteinExistence type="inferred from homology"/>
<sequence>MPRLFALIIGINDYADSDIPDLRGAVGDANAVKYFLVEDVGIPERQIVNLSNAEATRVAIETEIRKLAENPAINAGNPILIYYAGYSAETVPDSQEPIEMLLPHDFSYRGSENGVPTTTLFRLLRQLKEQKGNNITIIFDCDEQRHTTRTHIDEDLSSYVLLTACRKGQSARETAGGGVFTTALLNLLRREGLDKITYEEAITALQKLPG</sequence>
<keyword evidence="3" id="KW-0378">Hydrolase</keyword>
<evidence type="ECO:0000313" key="6">
    <source>
        <dbReference type="Proteomes" id="UP000297245"/>
    </source>
</evidence>
<dbReference type="Gene3D" id="3.40.50.1460">
    <property type="match status" value="1"/>
</dbReference>
<evidence type="ECO:0000256" key="2">
    <source>
        <dbReference type="ARBA" id="ARBA00022703"/>
    </source>
</evidence>
<dbReference type="Pfam" id="PF00656">
    <property type="entry name" value="Peptidase_C14"/>
    <property type="match status" value="1"/>
</dbReference>
<keyword evidence="3" id="KW-0645">Protease</keyword>
<organism evidence="5 6">
    <name type="scientific">Dendrothele bispora (strain CBS 962.96)</name>
    <dbReference type="NCBI Taxonomy" id="1314807"/>
    <lineage>
        <taxon>Eukaryota</taxon>
        <taxon>Fungi</taxon>
        <taxon>Dikarya</taxon>
        <taxon>Basidiomycota</taxon>
        <taxon>Agaricomycotina</taxon>
        <taxon>Agaricomycetes</taxon>
        <taxon>Agaricomycetidae</taxon>
        <taxon>Agaricales</taxon>
        <taxon>Agaricales incertae sedis</taxon>
        <taxon>Dendrothele</taxon>
    </lineage>
</organism>
<dbReference type="PANTHER" id="PTHR48104:SF30">
    <property type="entry name" value="METACASPASE-1"/>
    <property type="match status" value="1"/>
</dbReference>
<dbReference type="GO" id="GO:0006508">
    <property type="term" value="P:proteolysis"/>
    <property type="evidence" value="ECO:0007669"/>
    <property type="project" value="InterPro"/>
</dbReference>
<protein>
    <recommendedName>
        <fullName evidence="4">Peptidase C14 caspase domain-containing protein</fullName>
    </recommendedName>
</protein>
<keyword evidence="3" id="KW-0788">Thiol protease</keyword>
<dbReference type="OrthoDB" id="10255174at2759"/>
<dbReference type="AlphaFoldDB" id="A0A4S8KSY5"/>
<evidence type="ECO:0000259" key="4">
    <source>
        <dbReference type="Pfam" id="PF00656"/>
    </source>
</evidence>
<accession>A0A4S8KSY5</accession>
<keyword evidence="6" id="KW-1185">Reference proteome</keyword>
<gene>
    <name evidence="5" type="ORF">K435DRAFT_699019</name>
</gene>
<name>A0A4S8KSY5_DENBC</name>
<dbReference type="Proteomes" id="UP000297245">
    <property type="component" value="Unassembled WGS sequence"/>
</dbReference>
<keyword evidence="2" id="KW-0053">Apoptosis</keyword>
<dbReference type="GO" id="GO:0004197">
    <property type="term" value="F:cysteine-type endopeptidase activity"/>
    <property type="evidence" value="ECO:0007669"/>
    <property type="project" value="InterPro"/>
</dbReference>
<dbReference type="PANTHER" id="PTHR48104">
    <property type="entry name" value="METACASPASE-4"/>
    <property type="match status" value="1"/>
</dbReference>
<dbReference type="EMBL" id="ML180105">
    <property type="protein sequence ID" value="THU78944.1"/>
    <property type="molecule type" value="Genomic_DNA"/>
</dbReference>
<comment type="similarity">
    <text evidence="1">Belongs to the peptidase C14B family.</text>
</comment>
<dbReference type="InterPro" id="IPR029030">
    <property type="entry name" value="Caspase-like_dom_sf"/>
</dbReference>